<gene>
    <name evidence="1" type="ORF">C8D86_10135</name>
</gene>
<name>A0A370GYL3_9COXI</name>
<dbReference type="OrthoDB" id="5649256at2"/>
<dbReference type="AlphaFoldDB" id="A0A370GYL3"/>
<dbReference type="RefSeq" id="WP_114833272.1">
    <property type="nucleotide sequence ID" value="NZ_LR699114.1"/>
</dbReference>
<dbReference type="Proteomes" id="UP000254720">
    <property type="component" value="Unassembled WGS sequence"/>
</dbReference>
<comment type="caution">
    <text evidence="1">The sequence shown here is derived from an EMBL/GenBank/DDBJ whole genome shotgun (WGS) entry which is preliminary data.</text>
</comment>
<sequence>MATLAKELMIHIEGTDQEFLIQFPDVAEMNDLLTETIRQFHLGAKGILNKSLDERYTFLYEHLQLFLLIHPFIDANNRVFLNTLTPLWHIMLKLPDMPLFYNPFVFYGHTIPEIVATAKLSTANMMAIKEYSNMRKSSYFNFLDQTLTEDQLTLLAQWVMPFRKLMNKVLLQEWIDVIEKNITSKLSAPASVSPTVLFGPISPEQIALGNDLAQMKQCQGVPELSQFLETKAQEYQSIHSRIANLYNGILAEMKMKNQKNVKPF</sequence>
<protein>
    <submittedName>
        <fullName evidence="1">Uncharacterized protein</fullName>
    </submittedName>
</protein>
<organism evidence="1 2">
    <name type="scientific">Aquicella lusitana</name>
    <dbReference type="NCBI Taxonomy" id="254246"/>
    <lineage>
        <taxon>Bacteria</taxon>
        <taxon>Pseudomonadati</taxon>
        <taxon>Pseudomonadota</taxon>
        <taxon>Gammaproteobacteria</taxon>
        <taxon>Legionellales</taxon>
        <taxon>Coxiellaceae</taxon>
        <taxon>Aquicella</taxon>
    </lineage>
</organism>
<evidence type="ECO:0000313" key="1">
    <source>
        <dbReference type="EMBL" id="RDI48756.1"/>
    </source>
</evidence>
<proteinExistence type="predicted"/>
<evidence type="ECO:0000313" key="2">
    <source>
        <dbReference type="Proteomes" id="UP000254720"/>
    </source>
</evidence>
<keyword evidence="2" id="KW-1185">Reference proteome</keyword>
<accession>A0A370GYL3</accession>
<dbReference type="EMBL" id="QQAX01000001">
    <property type="protein sequence ID" value="RDI48756.1"/>
    <property type="molecule type" value="Genomic_DNA"/>
</dbReference>
<reference evidence="1 2" key="1">
    <citation type="submission" date="2018-07" db="EMBL/GenBank/DDBJ databases">
        <title>Genomic Encyclopedia of Type Strains, Phase IV (KMG-IV): sequencing the most valuable type-strain genomes for metagenomic binning, comparative biology and taxonomic classification.</title>
        <authorList>
            <person name="Goeker M."/>
        </authorList>
    </citation>
    <scope>NUCLEOTIDE SEQUENCE [LARGE SCALE GENOMIC DNA]</scope>
    <source>
        <strain evidence="1 2">DSM 16500</strain>
    </source>
</reference>